<evidence type="ECO:0000256" key="3">
    <source>
        <dbReference type="ARBA" id="ARBA00022989"/>
    </source>
</evidence>
<dbReference type="GO" id="GO:0016020">
    <property type="term" value="C:membrane"/>
    <property type="evidence" value="ECO:0007669"/>
    <property type="project" value="UniProtKB-SubCell"/>
</dbReference>
<feature type="transmembrane region" description="Helical" evidence="5">
    <location>
        <begin position="40"/>
        <end position="64"/>
    </location>
</feature>
<comment type="subcellular location">
    <subcellularLocation>
        <location evidence="1">Membrane</location>
        <topology evidence="1">Multi-pass membrane protein</topology>
    </subcellularLocation>
</comment>
<evidence type="ECO:0000259" key="6">
    <source>
        <dbReference type="Pfam" id="PF04932"/>
    </source>
</evidence>
<keyword evidence="8" id="KW-1185">Reference proteome</keyword>
<feature type="transmembrane region" description="Helical" evidence="5">
    <location>
        <begin position="126"/>
        <end position="146"/>
    </location>
</feature>
<keyword evidence="3 5" id="KW-1133">Transmembrane helix</keyword>
<keyword evidence="4 5" id="KW-0472">Membrane</keyword>
<feature type="transmembrane region" description="Helical" evidence="5">
    <location>
        <begin position="208"/>
        <end position="225"/>
    </location>
</feature>
<accession>A0A0F3KZ34</accession>
<dbReference type="Pfam" id="PF04932">
    <property type="entry name" value="Wzy_C"/>
    <property type="match status" value="1"/>
</dbReference>
<evidence type="ECO:0000256" key="2">
    <source>
        <dbReference type="ARBA" id="ARBA00022692"/>
    </source>
</evidence>
<sequence length="398" mass="43173">MPLSFALPVKAKAVPAALLLLMGVWLLATRADARDAVRRAAPVLVPTIAAFLFWLANTLAHGISLKEFDVMSHILAFLLIAVSFSAPLRPIVLRIGFSASAAVLGLICIEQHYVEGIDRVYGVNNGLWGAIEFGMFILVLSLIATLQALRLELPRGERVLHGVFAILGVYGALLTQSRGPLLSCIPVFVLLVVIQARRTRRWRQAAGVLVAGAVAIGVATTAFHGEVAERFAAVSQEVSTYSEQDTTGAVRERLEMWRNAGMAVGEHPMTGVGLNQFGTYARTRIAEGKAADSIERYDHPHSEYLEWAVTGGLPGLALLLLMFGSTLWFFGRHAMHRDNGVAMPACAGLAVAGMYTLCGLTDNVFYRAMPHSLYFFLVLGLAVYVGRMLGQRATRKAR</sequence>
<evidence type="ECO:0000313" key="8">
    <source>
        <dbReference type="Proteomes" id="UP000033651"/>
    </source>
</evidence>
<proteinExistence type="predicted"/>
<dbReference type="PANTHER" id="PTHR37422">
    <property type="entry name" value="TEICHURONIC ACID BIOSYNTHESIS PROTEIN TUAE"/>
    <property type="match status" value="1"/>
</dbReference>
<feature type="transmembrane region" description="Helical" evidence="5">
    <location>
        <begin position="342"/>
        <end position="366"/>
    </location>
</feature>
<feature type="domain" description="O-antigen ligase-related" evidence="6">
    <location>
        <begin position="164"/>
        <end position="320"/>
    </location>
</feature>
<dbReference type="PATRIC" id="fig|345309.4.peg.870"/>
<comment type="caution">
    <text evidence="7">The sequence shown here is derived from an EMBL/GenBank/DDBJ whole genome shotgun (WGS) entry which is preliminary data.</text>
</comment>
<reference evidence="7 8" key="1">
    <citation type="submission" date="2015-03" db="EMBL/GenBank/DDBJ databases">
        <title>Draft genome sequence of Luteibacter yeojuensis strain SU11.</title>
        <authorList>
            <person name="Sulaiman J."/>
            <person name="Priya K."/>
            <person name="Chan K.-G."/>
        </authorList>
    </citation>
    <scope>NUCLEOTIDE SEQUENCE [LARGE SCALE GENOMIC DNA]</scope>
    <source>
        <strain evidence="7 8">SU11</strain>
    </source>
</reference>
<gene>
    <name evidence="7" type="ORF">VI08_08270</name>
</gene>
<feature type="transmembrane region" description="Helical" evidence="5">
    <location>
        <begin position="372"/>
        <end position="390"/>
    </location>
</feature>
<evidence type="ECO:0000256" key="4">
    <source>
        <dbReference type="ARBA" id="ARBA00023136"/>
    </source>
</evidence>
<feature type="transmembrane region" description="Helical" evidence="5">
    <location>
        <begin position="12"/>
        <end position="28"/>
    </location>
</feature>
<keyword evidence="2 5" id="KW-0812">Transmembrane</keyword>
<dbReference type="AlphaFoldDB" id="A0A0F3KZ34"/>
<dbReference type="PANTHER" id="PTHR37422:SF13">
    <property type="entry name" value="LIPOPOLYSACCHARIDE BIOSYNTHESIS PROTEIN PA4999-RELATED"/>
    <property type="match status" value="1"/>
</dbReference>
<feature type="transmembrane region" description="Helical" evidence="5">
    <location>
        <begin position="307"/>
        <end position="330"/>
    </location>
</feature>
<protein>
    <recommendedName>
        <fullName evidence="6">O-antigen ligase-related domain-containing protein</fullName>
    </recommendedName>
</protein>
<dbReference type="InterPro" id="IPR007016">
    <property type="entry name" value="O-antigen_ligase-rel_domated"/>
</dbReference>
<dbReference type="Proteomes" id="UP000033651">
    <property type="component" value="Unassembled WGS sequence"/>
</dbReference>
<dbReference type="EMBL" id="JZRB01000016">
    <property type="protein sequence ID" value="KJV35374.1"/>
    <property type="molecule type" value="Genomic_DNA"/>
</dbReference>
<evidence type="ECO:0000256" key="1">
    <source>
        <dbReference type="ARBA" id="ARBA00004141"/>
    </source>
</evidence>
<evidence type="ECO:0000313" key="7">
    <source>
        <dbReference type="EMBL" id="KJV35374.1"/>
    </source>
</evidence>
<dbReference type="InterPro" id="IPR051533">
    <property type="entry name" value="WaaL-like"/>
</dbReference>
<organism evidence="7 8">
    <name type="scientific">Luteibacter yeojuensis</name>
    <dbReference type="NCBI Taxonomy" id="345309"/>
    <lineage>
        <taxon>Bacteria</taxon>
        <taxon>Pseudomonadati</taxon>
        <taxon>Pseudomonadota</taxon>
        <taxon>Gammaproteobacteria</taxon>
        <taxon>Lysobacterales</taxon>
        <taxon>Rhodanobacteraceae</taxon>
        <taxon>Luteibacter</taxon>
    </lineage>
</organism>
<feature type="transmembrane region" description="Helical" evidence="5">
    <location>
        <begin position="158"/>
        <end position="174"/>
    </location>
</feature>
<evidence type="ECO:0000256" key="5">
    <source>
        <dbReference type="SAM" id="Phobius"/>
    </source>
</evidence>
<feature type="transmembrane region" description="Helical" evidence="5">
    <location>
        <begin position="70"/>
        <end position="88"/>
    </location>
</feature>
<name>A0A0F3KZ34_9GAMM</name>